<evidence type="ECO:0000313" key="2">
    <source>
        <dbReference type="Proteomes" id="UP000016927"/>
    </source>
</evidence>
<name>R0KSR3_NOSB1</name>
<sequence>MFFIQFAYCIVISVDITDGNMNESVRILKCESNKWEVSLISFDILEMKKRMEPCEFFIDFNENNNFRLLINIEDPKRILNNNLLFNLSLFPQYDVRNYYRSSTFQFKTTETGFIKMVYIPSSIVALLIKLNLLYKSLIVMSGIRLSVSNCSLYKNYVQTCTFHNVDHVDYSKNRFKCDYQDYIAYVIGELNCVHNLNINEGYINSLIANLLFVEESKIYEIYDIVKDDIDRLSHIIFNSIYGQKLVNEMIYDLIGKHFFFQMA</sequence>
<accession>R0KSR3</accession>
<dbReference type="VEuPathDB" id="MicrosporidiaDB:NBO_58g0007"/>
<dbReference type="EMBL" id="KB908966">
    <property type="protein sequence ID" value="EOB13801.1"/>
    <property type="molecule type" value="Genomic_DNA"/>
</dbReference>
<organism evidence="1 2">
    <name type="scientific">Nosema bombycis (strain CQ1 / CVCC 102059)</name>
    <name type="common">Microsporidian parasite</name>
    <name type="synonym">Pebrine of silkworm</name>
    <dbReference type="NCBI Taxonomy" id="578461"/>
    <lineage>
        <taxon>Eukaryota</taxon>
        <taxon>Fungi</taxon>
        <taxon>Fungi incertae sedis</taxon>
        <taxon>Microsporidia</taxon>
        <taxon>Nosematidae</taxon>
        <taxon>Nosema</taxon>
    </lineage>
</organism>
<dbReference type="AlphaFoldDB" id="R0KSR3"/>
<proteinExistence type="predicted"/>
<keyword evidence="2" id="KW-1185">Reference proteome</keyword>
<reference evidence="1 2" key="1">
    <citation type="journal article" date="2013" name="BMC Genomics">
        <title>Comparative genomics of parasitic silkworm microsporidia reveal an association between genome expansion and host adaptation.</title>
        <authorList>
            <person name="Pan G."/>
            <person name="Xu J."/>
            <person name="Li T."/>
            <person name="Xia Q."/>
            <person name="Liu S.L."/>
            <person name="Zhang G."/>
            <person name="Li S."/>
            <person name="Li C."/>
            <person name="Liu H."/>
            <person name="Yang L."/>
            <person name="Liu T."/>
            <person name="Zhang X."/>
            <person name="Wu Z."/>
            <person name="Fan W."/>
            <person name="Dang X."/>
            <person name="Xiang H."/>
            <person name="Tao M."/>
            <person name="Li Y."/>
            <person name="Hu J."/>
            <person name="Li Z."/>
            <person name="Lin L."/>
            <person name="Luo J."/>
            <person name="Geng L."/>
            <person name="Wang L."/>
            <person name="Long M."/>
            <person name="Wan Y."/>
            <person name="He N."/>
            <person name="Zhang Z."/>
            <person name="Lu C."/>
            <person name="Keeling P.J."/>
            <person name="Wang J."/>
            <person name="Xiang Z."/>
            <person name="Zhou Z."/>
        </authorList>
    </citation>
    <scope>NUCLEOTIDE SEQUENCE [LARGE SCALE GENOMIC DNA]</scope>
    <source>
        <strain evidence="2">CQ1 / CVCC 102059</strain>
    </source>
</reference>
<gene>
    <name evidence="1" type="ORF">NBO_58g0007</name>
</gene>
<dbReference type="HOGENOM" id="CLU_1058048_0_0_1"/>
<evidence type="ECO:0000313" key="1">
    <source>
        <dbReference type="EMBL" id="EOB13801.1"/>
    </source>
</evidence>
<protein>
    <submittedName>
        <fullName evidence="1">Uncharacterized protein</fullName>
    </submittedName>
</protein>
<dbReference type="Proteomes" id="UP000016927">
    <property type="component" value="Unassembled WGS sequence"/>
</dbReference>